<dbReference type="InterPro" id="IPR008979">
    <property type="entry name" value="Galactose-bd-like_sf"/>
</dbReference>
<gene>
    <name evidence="2" type="ORF">ETAA1_27050</name>
</gene>
<feature type="domain" description="Glycosyl hydrolase family 98 putative carbohydrate-binding module" evidence="1">
    <location>
        <begin position="261"/>
        <end position="396"/>
    </location>
</feature>
<dbReference type="Pfam" id="PF08305">
    <property type="entry name" value="NPCBM"/>
    <property type="match status" value="1"/>
</dbReference>
<proteinExistence type="predicted"/>
<dbReference type="OrthoDB" id="272011at2"/>
<dbReference type="InterPro" id="IPR038637">
    <property type="entry name" value="NPCBM_sf"/>
</dbReference>
<dbReference type="AlphaFoldDB" id="A0A517XTC7"/>
<evidence type="ECO:0000259" key="1">
    <source>
        <dbReference type="SMART" id="SM00776"/>
    </source>
</evidence>
<accession>A0A517XTC7</accession>
<dbReference type="EMBL" id="CP036273">
    <property type="protein sequence ID" value="QDU20745.1"/>
    <property type="molecule type" value="Genomic_DNA"/>
</dbReference>
<reference evidence="2 3" key="1">
    <citation type="submission" date="2019-02" db="EMBL/GenBank/DDBJ databases">
        <title>Deep-cultivation of Planctomycetes and their phenomic and genomic characterization uncovers novel biology.</title>
        <authorList>
            <person name="Wiegand S."/>
            <person name="Jogler M."/>
            <person name="Boedeker C."/>
            <person name="Pinto D."/>
            <person name="Vollmers J."/>
            <person name="Rivas-Marin E."/>
            <person name="Kohn T."/>
            <person name="Peeters S.H."/>
            <person name="Heuer A."/>
            <person name="Rast P."/>
            <person name="Oberbeckmann S."/>
            <person name="Bunk B."/>
            <person name="Jeske O."/>
            <person name="Meyerdierks A."/>
            <person name="Storesund J.E."/>
            <person name="Kallscheuer N."/>
            <person name="Luecker S."/>
            <person name="Lage O.M."/>
            <person name="Pohl T."/>
            <person name="Merkel B.J."/>
            <person name="Hornburger P."/>
            <person name="Mueller R.-W."/>
            <person name="Bruemmer F."/>
            <person name="Labrenz M."/>
            <person name="Spormann A.M."/>
            <person name="Op den Camp H."/>
            <person name="Overmann J."/>
            <person name="Amann R."/>
            <person name="Jetten M.S.M."/>
            <person name="Mascher T."/>
            <person name="Medema M.H."/>
            <person name="Devos D.P."/>
            <person name="Kaster A.-K."/>
            <person name="Ovreas L."/>
            <person name="Rohde M."/>
            <person name="Galperin M.Y."/>
            <person name="Jogler C."/>
        </authorList>
    </citation>
    <scope>NUCLEOTIDE SEQUENCE [LARGE SCALE GENOMIC DNA]</scope>
    <source>
        <strain evidence="2 3">ETA_A1</strain>
    </source>
</reference>
<dbReference type="Proteomes" id="UP000319576">
    <property type="component" value="Chromosome"/>
</dbReference>
<dbReference type="Gene3D" id="2.60.120.1060">
    <property type="entry name" value="NPCBM/NEW2 domain"/>
    <property type="match status" value="1"/>
</dbReference>
<dbReference type="SMART" id="SM00776">
    <property type="entry name" value="NPCBM"/>
    <property type="match status" value="1"/>
</dbReference>
<evidence type="ECO:0000313" key="2">
    <source>
        <dbReference type="EMBL" id="QDU20745.1"/>
    </source>
</evidence>
<sequence>MGAGSFFLLAALAAGQPDRPTFEAVGPAAERSVGRLVRLADGRAALDTADGEVTVTDLVSLRRVGVPRPAFPRGPGLLTTTDDRVPGRLVGGGAEVLRFQAAGVEEPWAVPLPAVAVSWLGTQPAGTPPDPARMTWLGPTRKRDVLRFRNGDTTAGTVVGFAADGDAVTFKPDAGEERAVPLATVGAVAFNPALASARRPKGAYTLAVLRDGTRLHLVGASADETTLRGKTLFGPAVELPMSRVVALDTLRGKATELSAMRPKAEQGGFLGVVWPWAADRTVRGEPLSLLTANGVETFDRGLGTHPRTVLTFELGGKYRRFESLVGLDPVTGRQGRAVVRVAVDGKDVGTVELIPGPAVSVRQELAGARQMALTVDSGPAGDVQADVNWADARLVE</sequence>
<name>A0A517XTC7_9BACT</name>
<organism evidence="2 3">
    <name type="scientific">Urbifossiella limnaea</name>
    <dbReference type="NCBI Taxonomy" id="2528023"/>
    <lineage>
        <taxon>Bacteria</taxon>
        <taxon>Pseudomonadati</taxon>
        <taxon>Planctomycetota</taxon>
        <taxon>Planctomycetia</taxon>
        <taxon>Gemmatales</taxon>
        <taxon>Gemmataceae</taxon>
        <taxon>Urbifossiella</taxon>
    </lineage>
</organism>
<evidence type="ECO:0000313" key="3">
    <source>
        <dbReference type="Proteomes" id="UP000319576"/>
    </source>
</evidence>
<dbReference type="SUPFAM" id="SSF49785">
    <property type="entry name" value="Galactose-binding domain-like"/>
    <property type="match status" value="1"/>
</dbReference>
<dbReference type="InterPro" id="IPR013222">
    <property type="entry name" value="Glyco_hyd_98_carb-bd"/>
</dbReference>
<dbReference type="KEGG" id="uli:ETAA1_27050"/>
<protein>
    <submittedName>
        <fullName evidence="2">NPCBM/NEW2 domain protein</fullName>
    </submittedName>
</protein>
<keyword evidence="3" id="KW-1185">Reference proteome</keyword>
<dbReference type="RefSeq" id="WP_145238818.1">
    <property type="nucleotide sequence ID" value="NZ_CP036273.1"/>
</dbReference>